<feature type="compositionally biased region" description="Basic residues" evidence="9">
    <location>
        <begin position="193"/>
        <end position="212"/>
    </location>
</feature>
<keyword evidence="7 10" id="KW-1133">Transmembrane helix</keyword>
<comment type="subunit">
    <text evidence="4">Component of the ER membrane protein complex (EMC).</text>
</comment>
<dbReference type="GeneTree" id="ENSGT00510000047104"/>
<evidence type="ECO:0000256" key="10">
    <source>
        <dbReference type="SAM" id="Phobius"/>
    </source>
</evidence>
<reference evidence="11" key="2">
    <citation type="submission" date="2025-08" db="UniProtKB">
        <authorList>
            <consortium name="Ensembl"/>
        </authorList>
    </citation>
    <scope>IDENTIFICATION</scope>
</reference>
<evidence type="ECO:0000256" key="9">
    <source>
        <dbReference type="SAM" id="MobiDB-lite"/>
    </source>
</evidence>
<dbReference type="AlphaFoldDB" id="A0A493U0T8"/>
<keyword evidence="12" id="KW-1185">Reference proteome</keyword>
<keyword evidence="5 10" id="KW-0812">Transmembrane</keyword>
<dbReference type="STRING" id="8840.ENSAPLP00000031659"/>
<dbReference type="Ensembl" id="ENSAPLT00000034922.1">
    <property type="protein sequence ID" value="ENSAPLP00000031659.1"/>
    <property type="gene ID" value="ENSAPLG00000018112.1"/>
</dbReference>
<name>A0A493U0T8_ANAPP</name>
<keyword evidence="6" id="KW-0256">Endoplasmic reticulum</keyword>
<dbReference type="GO" id="GO:0031901">
    <property type="term" value="C:early endosome membrane"/>
    <property type="evidence" value="ECO:0007669"/>
    <property type="project" value="UniProtKB-SubCell"/>
</dbReference>
<proteinExistence type="inferred from homology"/>
<evidence type="ECO:0000256" key="1">
    <source>
        <dbReference type="ARBA" id="ARBA00004477"/>
    </source>
</evidence>
<evidence type="ECO:0000313" key="12">
    <source>
        <dbReference type="Proteomes" id="UP000016666"/>
    </source>
</evidence>
<evidence type="ECO:0000256" key="2">
    <source>
        <dbReference type="ARBA" id="ARBA00004520"/>
    </source>
</evidence>
<evidence type="ECO:0000256" key="4">
    <source>
        <dbReference type="ARBA" id="ARBA00011276"/>
    </source>
</evidence>
<organism evidence="11 12">
    <name type="scientific">Anas platyrhynchos platyrhynchos</name>
    <name type="common">Northern mallard</name>
    <dbReference type="NCBI Taxonomy" id="8840"/>
    <lineage>
        <taxon>Eukaryota</taxon>
        <taxon>Metazoa</taxon>
        <taxon>Chordata</taxon>
        <taxon>Craniata</taxon>
        <taxon>Vertebrata</taxon>
        <taxon>Euteleostomi</taxon>
        <taxon>Archelosauria</taxon>
        <taxon>Archosauria</taxon>
        <taxon>Dinosauria</taxon>
        <taxon>Saurischia</taxon>
        <taxon>Theropoda</taxon>
        <taxon>Coelurosauria</taxon>
        <taxon>Aves</taxon>
        <taxon>Neognathae</taxon>
        <taxon>Galloanserae</taxon>
        <taxon>Anseriformes</taxon>
        <taxon>Anatidae</taxon>
        <taxon>Anatinae</taxon>
        <taxon>Anas</taxon>
    </lineage>
</organism>
<evidence type="ECO:0000256" key="7">
    <source>
        <dbReference type="ARBA" id="ARBA00022989"/>
    </source>
</evidence>
<protein>
    <submittedName>
        <fullName evidence="11">Membrane magnesium transporter 1</fullName>
    </submittedName>
</protein>
<feature type="transmembrane region" description="Helical" evidence="10">
    <location>
        <begin position="313"/>
        <end position="332"/>
    </location>
</feature>
<dbReference type="Proteomes" id="UP000016666">
    <property type="component" value="Chromosome 10"/>
</dbReference>
<dbReference type="PANTHER" id="PTHR21181">
    <property type="match status" value="1"/>
</dbReference>
<dbReference type="InterPro" id="IPR018937">
    <property type="entry name" value="MMgT"/>
</dbReference>
<feature type="region of interest" description="Disordered" evidence="9">
    <location>
        <begin position="372"/>
        <end position="400"/>
    </location>
</feature>
<dbReference type="GO" id="GO:0072546">
    <property type="term" value="C:EMC complex"/>
    <property type="evidence" value="ECO:0007669"/>
    <property type="project" value="TreeGrafter"/>
</dbReference>
<evidence type="ECO:0000256" key="8">
    <source>
        <dbReference type="ARBA" id="ARBA00023136"/>
    </source>
</evidence>
<dbReference type="GO" id="GO:0005886">
    <property type="term" value="C:plasma membrane"/>
    <property type="evidence" value="ECO:0007669"/>
    <property type="project" value="TreeGrafter"/>
</dbReference>
<feature type="compositionally biased region" description="Low complexity" evidence="9">
    <location>
        <begin position="377"/>
        <end position="389"/>
    </location>
</feature>
<feature type="compositionally biased region" description="Low complexity" evidence="9">
    <location>
        <begin position="242"/>
        <end position="260"/>
    </location>
</feature>
<reference evidence="11 12" key="1">
    <citation type="submission" date="2017-10" db="EMBL/GenBank/DDBJ databases">
        <title>A new Pekin duck reference genome.</title>
        <authorList>
            <person name="Hou Z.-C."/>
            <person name="Zhou Z.-K."/>
            <person name="Zhu F."/>
            <person name="Hou S.-S."/>
        </authorList>
    </citation>
    <scope>NUCLEOTIDE SEQUENCE [LARGE SCALE GENOMIC DNA]</scope>
</reference>
<accession>A0A493U0T8</accession>
<dbReference type="PANTHER" id="PTHR21181:SF7">
    <property type="entry name" value="ER MEMBRANE PROTEIN COMPLEX SUBUNIT 5"/>
    <property type="match status" value="1"/>
</dbReference>
<comment type="similarity">
    <text evidence="3">Belongs to the membrane magnesium transporter (TC 1.A.67) family.</text>
</comment>
<comment type="subcellular location">
    <subcellularLocation>
        <location evidence="2">Early endosome membrane</location>
        <topology evidence="2">Multi-pass membrane protein</topology>
    </subcellularLocation>
    <subcellularLocation>
        <location evidence="1">Endoplasmic reticulum membrane</location>
        <topology evidence="1">Multi-pass membrane protein</topology>
    </subcellularLocation>
</comment>
<feature type="compositionally biased region" description="Basic and acidic residues" evidence="9">
    <location>
        <begin position="97"/>
        <end position="108"/>
    </location>
</feature>
<dbReference type="GO" id="GO:0005794">
    <property type="term" value="C:Golgi apparatus"/>
    <property type="evidence" value="ECO:0007669"/>
    <property type="project" value="TreeGrafter"/>
</dbReference>
<sequence>MGAAEHTLSTPYSTDLASIGVCGHVNHSPSTTPSPTLVELQGAPGDPGRAPCVICWPWPGHLGRPLPSTSGDSSPALKPNPRSTAPLRGNTSTSQGGRRDREPQKELRGNPGPLRALTVDHGEPGLVEEAGAAVLEEPDGEDGEGEQQDEDQQVGAVLPVALLRRLLGHDLLLQRPGTNLPARCQHPPCPQPHRQHRHRAQPRAPPRPRHRPGPGPGPGPGSAATRKRRWAQAPPPPGAGPVPGAAAGPLTPSGGASAAGRAGRAAGMAAASLWKGLVGLGLFALAHAAFSAAQHRSYMRLTEKEDETLPIDIVLQTLLAFAVTCYGIVHIAGEFKDMDATSELKNKTFDTLRNHPSFYVFNHRGRVLFQSPDTVNSSSNQDALSSSSSLKFRKLEPLRR</sequence>
<evidence type="ECO:0000256" key="3">
    <source>
        <dbReference type="ARBA" id="ARBA00006109"/>
    </source>
</evidence>
<feature type="region of interest" description="Disordered" evidence="9">
    <location>
        <begin position="66"/>
        <end position="122"/>
    </location>
</feature>
<dbReference type="Pfam" id="PF10270">
    <property type="entry name" value="MMgT"/>
    <property type="match status" value="1"/>
</dbReference>
<feature type="region of interest" description="Disordered" evidence="9">
    <location>
        <begin position="178"/>
        <end position="260"/>
    </location>
</feature>
<gene>
    <name evidence="11" type="primary">MMGT1</name>
</gene>
<evidence type="ECO:0000256" key="6">
    <source>
        <dbReference type="ARBA" id="ARBA00022824"/>
    </source>
</evidence>
<feature type="transmembrane region" description="Helical" evidence="10">
    <location>
        <begin position="273"/>
        <end position="293"/>
    </location>
</feature>
<evidence type="ECO:0000313" key="11">
    <source>
        <dbReference type="Ensembl" id="ENSAPLP00000031659.1"/>
    </source>
</evidence>
<reference evidence="11" key="3">
    <citation type="submission" date="2025-09" db="UniProtKB">
        <authorList>
            <consortium name="Ensembl"/>
        </authorList>
    </citation>
    <scope>IDENTIFICATION</scope>
</reference>
<evidence type="ECO:0000256" key="5">
    <source>
        <dbReference type="ARBA" id="ARBA00022692"/>
    </source>
</evidence>
<dbReference type="GO" id="GO:0022890">
    <property type="term" value="F:inorganic cation transmembrane transporter activity"/>
    <property type="evidence" value="ECO:0007669"/>
    <property type="project" value="TreeGrafter"/>
</dbReference>
<keyword evidence="8 10" id="KW-0472">Membrane</keyword>